<feature type="transmembrane region" description="Helical" evidence="1">
    <location>
        <begin position="12"/>
        <end position="31"/>
    </location>
</feature>
<keyword evidence="1" id="KW-0472">Membrane</keyword>
<dbReference type="AlphaFoldDB" id="A0A2H1FC87"/>
<keyword evidence="1" id="KW-0812">Transmembrane</keyword>
<evidence type="ECO:0000256" key="1">
    <source>
        <dbReference type="SAM" id="Phobius"/>
    </source>
</evidence>
<organism evidence="2 3">
    <name type="scientific">Candidatus Nitrosotalea okcheonensis</name>
    <dbReference type="NCBI Taxonomy" id="1903276"/>
    <lineage>
        <taxon>Archaea</taxon>
        <taxon>Nitrososphaerota</taxon>
        <taxon>Nitrososphaeria</taxon>
        <taxon>Nitrosotaleales</taxon>
        <taxon>Nitrosotaleaceae</taxon>
        <taxon>Nitrosotalea</taxon>
    </lineage>
</organism>
<dbReference type="Proteomes" id="UP000230607">
    <property type="component" value="Chromosome 1"/>
</dbReference>
<reference evidence="3" key="1">
    <citation type="submission" date="2017-03" db="EMBL/GenBank/DDBJ databases">
        <authorList>
            <person name="Herbold C."/>
        </authorList>
    </citation>
    <scope>NUCLEOTIDE SEQUENCE [LARGE SCALE GENOMIC DNA]</scope>
</reference>
<gene>
    <name evidence="2" type="ORF">NCS_10182</name>
</gene>
<keyword evidence="1" id="KW-1133">Transmembrane helix</keyword>
<proteinExistence type="predicted"/>
<dbReference type="EMBL" id="LT841358">
    <property type="protein sequence ID" value="SMH70375.1"/>
    <property type="molecule type" value="Genomic_DNA"/>
</dbReference>
<protein>
    <recommendedName>
        <fullName evidence="4">YtkA-like domain-containing protein</fullName>
    </recommendedName>
</protein>
<dbReference type="OrthoDB" id="383301at2157"/>
<accession>A0A2H1FC87</accession>
<sequence length="191" mass="21661">MKINSKSSFFRVIKMILLCSIVFVPSFPSYGHLYGLNYQDWTNQNDNIRMQFDIVPPTPTTGSVSTMIFSVQDLKTGEHIKIFNETITILSPETSQTSNGIVHKFETRTIHGGDFSENYTFPSGGTYYIWLRVDAPTVINAAKFTVFVSSPQFQFLNMGLILLPAMIVVVIFASVLIVTAHYVYKKNKRNR</sequence>
<evidence type="ECO:0000313" key="3">
    <source>
        <dbReference type="Proteomes" id="UP000230607"/>
    </source>
</evidence>
<evidence type="ECO:0008006" key="4">
    <source>
        <dbReference type="Google" id="ProtNLM"/>
    </source>
</evidence>
<dbReference type="RefSeq" id="WP_157926529.1">
    <property type="nucleotide sequence ID" value="NZ_LT841358.1"/>
</dbReference>
<evidence type="ECO:0000313" key="2">
    <source>
        <dbReference type="EMBL" id="SMH70375.1"/>
    </source>
</evidence>
<keyword evidence="3" id="KW-1185">Reference proteome</keyword>
<name>A0A2H1FC87_9ARCH</name>
<feature type="transmembrane region" description="Helical" evidence="1">
    <location>
        <begin position="161"/>
        <end position="184"/>
    </location>
</feature>